<gene>
    <name evidence="2" type="ORF">L196_01780</name>
</gene>
<feature type="domain" description="MoaB/Mog" evidence="1">
    <location>
        <begin position="11"/>
        <end position="177"/>
    </location>
</feature>
<dbReference type="CDD" id="cd00885">
    <property type="entry name" value="cinA"/>
    <property type="match status" value="1"/>
</dbReference>
<dbReference type="SMART" id="SM00852">
    <property type="entry name" value="MoCF_biosynth"/>
    <property type="match status" value="1"/>
</dbReference>
<name>A0AB33Z4W4_9GAMM</name>
<sequence length="403" mass="44533">MHKTDKAPSVIIFSQGDEVITGALVDTNAAFLADQCRLLGFDVIRHITVSDDLADLVQVLKEVDAMADVCLCTGGLGPTQDDLTAEAFAQAFQVELEMDSEALVMIAEFFAQLKIPMADVNKKQALLPTNSTRIDNRWGTAPGFSAVGQQCRFYFMPGVPYEMKQMMETFVLADLQRQFKLEQPRLITFRSMGMGESDIQQAVNSLEIDNDIRVSFRAGMPENELKLLFPQSHTKEQVQYWVDNVSDALGASLFAIDGWGQSVSNLPDCVDQLMTEKKLTLSLIETLSQGDIARQCQADWLLTSAVYPKVSGIQTAFSTVQQPIGEALALEIAKENRARHKTALSLVQLHKKVNDTTVAVFTAVADAHGHISSTKEVWGRALRQQTVASALAFNLIRKFIQNQ</sequence>
<dbReference type="AlphaFoldDB" id="A0AB33Z4W4"/>
<evidence type="ECO:0000313" key="2">
    <source>
        <dbReference type="EMBL" id="EPD14187.1"/>
    </source>
</evidence>
<organism evidence="2 3">
    <name type="scientific">Cycloclasticus pugetii</name>
    <dbReference type="NCBI Taxonomy" id="34068"/>
    <lineage>
        <taxon>Bacteria</taxon>
        <taxon>Pseudomonadati</taxon>
        <taxon>Pseudomonadota</taxon>
        <taxon>Gammaproteobacteria</taxon>
        <taxon>Thiotrichales</taxon>
        <taxon>Piscirickettsiaceae</taxon>
        <taxon>Cycloclasticus</taxon>
    </lineage>
</organism>
<dbReference type="InterPro" id="IPR001453">
    <property type="entry name" value="MoaB/Mog_dom"/>
</dbReference>
<accession>A0AB33Z4W4</accession>
<dbReference type="EMBL" id="ASHL01000001">
    <property type="protein sequence ID" value="EPD14187.1"/>
    <property type="molecule type" value="Genomic_DNA"/>
</dbReference>
<dbReference type="PANTHER" id="PTHR13939">
    <property type="entry name" value="NICOTINAMIDE-NUCLEOTIDE AMIDOHYDROLASE PNCC"/>
    <property type="match status" value="1"/>
</dbReference>
<dbReference type="NCBIfam" id="TIGR00177">
    <property type="entry name" value="molyb_syn"/>
    <property type="match status" value="1"/>
</dbReference>
<dbReference type="InterPro" id="IPR050101">
    <property type="entry name" value="CinA"/>
</dbReference>
<dbReference type="Pfam" id="PF00994">
    <property type="entry name" value="MoCF_biosynth"/>
    <property type="match status" value="1"/>
</dbReference>
<dbReference type="PANTHER" id="PTHR13939:SF0">
    <property type="entry name" value="NMN AMIDOHYDROLASE-LIKE PROTEIN YFAY"/>
    <property type="match status" value="1"/>
</dbReference>
<evidence type="ECO:0000313" key="3">
    <source>
        <dbReference type="Proteomes" id="UP000015462"/>
    </source>
</evidence>
<reference evidence="2 3" key="1">
    <citation type="journal article" date="2013" name="Genome Announc.">
        <title>Genome Sequence of the Pyrene- and Fluoranthene-Degrading Bacterium Cycloclasticus sp. Strain PY97M.</title>
        <authorList>
            <person name="Cui Z."/>
            <person name="Xu G."/>
            <person name="Li Q."/>
            <person name="Gao W."/>
            <person name="Zheng L."/>
        </authorList>
    </citation>
    <scope>NUCLEOTIDE SEQUENCE [LARGE SCALE GENOMIC DNA]</scope>
    <source>
        <strain evidence="2 3">PY97M</strain>
    </source>
</reference>
<keyword evidence="3" id="KW-1185">Reference proteome</keyword>
<proteinExistence type="predicted"/>
<protein>
    <submittedName>
        <fullName evidence="2">Molybdenum cofactor biosynthesis protein domain-containing protein</fullName>
    </submittedName>
</protein>
<dbReference type="Proteomes" id="UP000015462">
    <property type="component" value="Unassembled WGS sequence"/>
</dbReference>
<dbReference type="SUPFAM" id="SSF53218">
    <property type="entry name" value="Molybdenum cofactor biosynthesis proteins"/>
    <property type="match status" value="1"/>
</dbReference>
<dbReference type="InterPro" id="IPR036425">
    <property type="entry name" value="MoaB/Mog-like_dom_sf"/>
</dbReference>
<dbReference type="RefSeq" id="WP_016389734.1">
    <property type="nucleotide sequence ID" value="NZ_KE646805.1"/>
</dbReference>
<evidence type="ECO:0000259" key="1">
    <source>
        <dbReference type="SMART" id="SM00852"/>
    </source>
</evidence>
<dbReference type="Gene3D" id="3.40.980.10">
    <property type="entry name" value="MoaB/Mog-like domain"/>
    <property type="match status" value="1"/>
</dbReference>
<comment type="caution">
    <text evidence="2">The sequence shown here is derived from an EMBL/GenBank/DDBJ whole genome shotgun (WGS) entry which is preliminary data.</text>
</comment>